<dbReference type="AlphaFoldDB" id="A0A410WXR1"/>
<sequence length="191" mass="21991">MKVLTVVAHPRTDSLTMAVTDRFTRGLQDAGHETEVLDLYRSRFNPVLNEPDEPDWTDSGKQYSAEVMAEIERMKRHDGLAYIFPLWWYGLPAMLKGYIERVWNHGFAYGPQKLPHREVLWLSLAGATSEQLAKRNYDQMVNHQLNVGLAEYAGIPSSKVEFLYDTLSSNPDHIQDLLQQAYEHGLHYGRE</sequence>
<dbReference type="Proteomes" id="UP000288943">
    <property type="component" value="Chromosome"/>
</dbReference>
<name>A0A410WXR1_9BACL</name>
<dbReference type="GO" id="GO:0003955">
    <property type="term" value="F:NAD(P)H dehydrogenase (quinone) activity"/>
    <property type="evidence" value="ECO:0007669"/>
    <property type="project" value="TreeGrafter"/>
</dbReference>
<dbReference type="InterPro" id="IPR029039">
    <property type="entry name" value="Flavoprotein-like_sf"/>
</dbReference>
<dbReference type="OrthoDB" id="9798454at2"/>
<keyword evidence="2 4" id="KW-0560">Oxidoreductase</keyword>
<dbReference type="KEGG" id="pchi:PC41400_16140"/>
<dbReference type="PANTHER" id="PTHR10204:SF34">
    <property type="entry name" value="NAD(P)H DEHYDROGENASE [QUINONE] 1 ISOFORM 1"/>
    <property type="match status" value="1"/>
</dbReference>
<dbReference type="RefSeq" id="WP_042225902.1">
    <property type="nucleotide sequence ID" value="NZ_CP026520.1"/>
</dbReference>
<dbReference type="Pfam" id="PF02525">
    <property type="entry name" value="Flavodoxin_2"/>
    <property type="match status" value="1"/>
</dbReference>
<dbReference type="PANTHER" id="PTHR10204">
    <property type="entry name" value="NAD P H OXIDOREDUCTASE-RELATED"/>
    <property type="match status" value="1"/>
</dbReference>
<dbReference type="GO" id="GO:0005829">
    <property type="term" value="C:cytosol"/>
    <property type="evidence" value="ECO:0007669"/>
    <property type="project" value="TreeGrafter"/>
</dbReference>
<feature type="domain" description="Flavodoxin-like fold" evidence="3">
    <location>
        <begin position="1"/>
        <end position="182"/>
    </location>
</feature>
<dbReference type="Gene3D" id="3.40.50.360">
    <property type="match status" value="1"/>
</dbReference>
<dbReference type="GeneID" id="95376339"/>
<evidence type="ECO:0000256" key="1">
    <source>
        <dbReference type="ARBA" id="ARBA00006252"/>
    </source>
</evidence>
<dbReference type="EMBL" id="CP026520">
    <property type="protein sequence ID" value="QAV19123.1"/>
    <property type="molecule type" value="Genomic_DNA"/>
</dbReference>
<comment type="similarity">
    <text evidence="1">Belongs to the NAD(P)H dehydrogenase (quinone) family.</text>
</comment>
<dbReference type="InterPro" id="IPR051545">
    <property type="entry name" value="NAD(P)H_dehydrogenase_qn"/>
</dbReference>
<evidence type="ECO:0000313" key="6">
    <source>
        <dbReference type="Proteomes" id="UP000288943"/>
    </source>
</evidence>
<organism evidence="5 6">
    <name type="scientific">Paenibacillus chitinolyticus</name>
    <dbReference type="NCBI Taxonomy" id="79263"/>
    <lineage>
        <taxon>Bacteria</taxon>
        <taxon>Bacillati</taxon>
        <taxon>Bacillota</taxon>
        <taxon>Bacilli</taxon>
        <taxon>Bacillales</taxon>
        <taxon>Paenibacillaceae</taxon>
        <taxon>Paenibacillus</taxon>
    </lineage>
</organism>
<evidence type="ECO:0000313" key="7">
    <source>
        <dbReference type="Proteomes" id="UP001527202"/>
    </source>
</evidence>
<dbReference type="InterPro" id="IPR003680">
    <property type="entry name" value="Flavodoxin_fold"/>
</dbReference>
<reference evidence="4 7" key="2">
    <citation type="submission" date="2022-05" db="EMBL/GenBank/DDBJ databases">
        <title>Genome Sequencing of Bee-Associated Microbes.</title>
        <authorList>
            <person name="Dunlap C."/>
        </authorList>
    </citation>
    <scope>NUCLEOTIDE SEQUENCE [LARGE SCALE GENOMIC DNA]</scope>
    <source>
        <strain evidence="4 7">NRRL B-23120</strain>
    </source>
</reference>
<dbReference type="Proteomes" id="UP001527202">
    <property type="component" value="Unassembled WGS sequence"/>
</dbReference>
<protein>
    <submittedName>
        <fullName evidence="5">NAD(P)H dehydrogenase</fullName>
    </submittedName>
    <submittedName>
        <fullName evidence="4">NAD(P)H oxidoreductase</fullName>
        <ecNumber evidence="4">1.6.99.-</ecNumber>
    </submittedName>
</protein>
<evidence type="ECO:0000313" key="5">
    <source>
        <dbReference type="EMBL" id="QAV19123.1"/>
    </source>
</evidence>
<gene>
    <name evidence="4" type="ORF">M5X16_21110</name>
    <name evidence="5" type="ORF">PC41400_16140</name>
</gene>
<reference evidence="5 6" key="1">
    <citation type="submission" date="2018-01" db="EMBL/GenBank/DDBJ databases">
        <title>The whole genome sequencing and assembly of Paenibacillus chitinolyticus KCCM 41400 strain.</title>
        <authorList>
            <person name="Kim J.-Y."/>
            <person name="Park M.-K."/>
            <person name="Lee Y.-J."/>
            <person name="Yi H."/>
            <person name="Bahn Y.-S."/>
            <person name="Kim J.F."/>
            <person name="Lee D.-W."/>
        </authorList>
    </citation>
    <scope>NUCLEOTIDE SEQUENCE [LARGE SCALE GENOMIC DNA]</scope>
    <source>
        <strain evidence="5 6">KCCM 41400</strain>
    </source>
</reference>
<proteinExistence type="inferred from homology"/>
<dbReference type="SUPFAM" id="SSF52218">
    <property type="entry name" value="Flavoproteins"/>
    <property type="match status" value="1"/>
</dbReference>
<evidence type="ECO:0000256" key="2">
    <source>
        <dbReference type="ARBA" id="ARBA00023002"/>
    </source>
</evidence>
<dbReference type="EC" id="1.6.99.-" evidence="4"/>
<dbReference type="EMBL" id="JAMDMJ010000029">
    <property type="protein sequence ID" value="MCY9598252.1"/>
    <property type="molecule type" value="Genomic_DNA"/>
</dbReference>
<evidence type="ECO:0000259" key="3">
    <source>
        <dbReference type="Pfam" id="PF02525"/>
    </source>
</evidence>
<accession>A0A410WXR1</accession>
<dbReference type="NCBIfam" id="NF007280">
    <property type="entry name" value="PRK09739.1"/>
    <property type="match status" value="1"/>
</dbReference>
<evidence type="ECO:0000313" key="4">
    <source>
        <dbReference type="EMBL" id="MCY9598252.1"/>
    </source>
</evidence>
<keyword evidence="7" id="KW-1185">Reference proteome</keyword>